<reference evidence="1 2" key="1">
    <citation type="journal article" date="2024" name="G3 (Bethesda)">
        <title>Genome assembly of Hibiscus sabdariffa L. provides insights into metabolisms of medicinal natural products.</title>
        <authorList>
            <person name="Kim T."/>
        </authorList>
    </citation>
    <scope>NUCLEOTIDE SEQUENCE [LARGE SCALE GENOMIC DNA]</scope>
    <source>
        <strain evidence="1">TK-2024</strain>
        <tissue evidence="1">Old leaves</tissue>
    </source>
</reference>
<dbReference type="Proteomes" id="UP001396334">
    <property type="component" value="Unassembled WGS sequence"/>
</dbReference>
<gene>
    <name evidence="1" type="ORF">V6N11_001874</name>
</gene>
<comment type="caution">
    <text evidence="1">The sequence shown here is derived from an EMBL/GenBank/DDBJ whole genome shotgun (WGS) entry which is preliminary data.</text>
</comment>
<sequence length="77" mass="8455">MKSKMKELEVEQMERTNSSSLCHCGVPAALRTSWTKDNLGRSSELAPMVGEGWLSELPPVFMYHLTTLIAGGCVEAL</sequence>
<evidence type="ECO:0000313" key="2">
    <source>
        <dbReference type="Proteomes" id="UP001396334"/>
    </source>
</evidence>
<protein>
    <submittedName>
        <fullName evidence="1">Uncharacterized protein</fullName>
    </submittedName>
</protein>
<evidence type="ECO:0000313" key="1">
    <source>
        <dbReference type="EMBL" id="KAK9004060.1"/>
    </source>
</evidence>
<keyword evidence="2" id="KW-1185">Reference proteome</keyword>
<dbReference type="EMBL" id="JBBPBN010000031">
    <property type="protein sequence ID" value="KAK9004060.1"/>
    <property type="molecule type" value="Genomic_DNA"/>
</dbReference>
<accession>A0ABR2QTR6</accession>
<organism evidence="1 2">
    <name type="scientific">Hibiscus sabdariffa</name>
    <name type="common">roselle</name>
    <dbReference type="NCBI Taxonomy" id="183260"/>
    <lineage>
        <taxon>Eukaryota</taxon>
        <taxon>Viridiplantae</taxon>
        <taxon>Streptophyta</taxon>
        <taxon>Embryophyta</taxon>
        <taxon>Tracheophyta</taxon>
        <taxon>Spermatophyta</taxon>
        <taxon>Magnoliopsida</taxon>
        <taxon>eudicotyledons</taxon>
        <taxon>Gunneridae</taxon>
        <taxon>Pentapetalae</taxon>
        <taxon>rosids</taxon>
        <taxon>malvids</taxon>
        <taxon>Malvales</taxon>
        <taxon>Malvaceae</taxon>
        <taxon>Malvoideae</taxon>
        <taxon>Hibiscus</taxon>
    </lineage>
</organism>
<proteinExistence type="predicted"/>
<name>A0ABR2QTR6_9ROSI</name>